<sequence length="145" mass="16344">MSEVSAIITRLVDLKEQQERLVAEATTLWAAFYQIADREAGENKAYRYLDDETGLVLGRVMRQGDTLDPVALEAALTPKQWLSVTQGQRVLDNARLEVGMQKDETIKAAVDGAMKRKTIASKLGPRKASKEELEELERQRQEQAR</sequence>
<gene>
    <name evidence="2" type="ORF">LCGC14_1131690</name>
</gene>
<reference evidence="2" key="1">
    <citation type="journal article" date="2015" name="Nature">
        <title>Complex archaea that bridge the gap between prokaryotes and eukaryotes.</title>
        <authorList>
            <person name="Spang A."/>
            <person name="Saw J.H."/>
            <person name="Jorgensen S.L."/>
            <person name="Zaremba-Niedzwiedzka K."/>
            <person name="Martijn J."/>
            <person name="Lind A.E."/>
            <person name="van Eijk R."/>
            <person name="Schleper C."/>
            <person name="Guy L."/>
            <person name="Ettema T.J."/>
        </authorList>
    </citation>
    <scope>NUCLEOTIDE SEQUENCE</scope>
</reference>
<name>A0A0F9PJ45_9ZZZZ</name>
<dbReference type="EMBL" id="LAZR01005305">
    <property type="protein sequence ID" value="KKN01041.1"/>
    <property type="molecule type" value="Genomic_DNA"/>
</dbReference>
<feature type="compositionally biased region" description="Basic and acidic residues" evidence="1">
    <location>
        <begin position="128"/>
        <end position="145"/>
    </location>
</feature>
<dbReference type="AlphaFoldDB" id="A0A0F9PJ45"/>
<accession>A0A0F9PJ45</accession>
<comment type="caution">
    <text evidence="2">The sequence shown here is derived from an EMBL/GenBank/DDBJ whole genome shotgun (WGS) entry which is preliminary data.</text>
</comment>
<organism evidence="2">
    <name type="scientific">marine sediment metagenome</name>
    <dbReference type="NCBI Taxonomy" id="412755"/>
    <lineage>
        <taxon>unclassified sequences</taxon>
        <taxon>metagenomes</taxon>
        <taxon>ecological metagenomes</taxon>
    </lineage>
</organism>
<feature type="region of interest" description="Disordered" evidence="1">
    <location>
        <begin position="119"/>
        <end position="145"/>
    </location>
</feature>
<proteinExistence type="predicted"/>
<evidence type="ECO:0000313" key="2">
    <source>
        <dbReference type="EMBL" id="KKN01041.1"/>
    </source>
</evidence>
<evidence type="ECO:0000256" key="1">
    <source>
        <dbReference type="SAM" id="MobiDB-lite"/>
    </source>
</evidence>
<protein>
    <submittedName>
        <fullName evidence="2">Uncharacterized protein</fullName>
    </submittedName>
</protein>